<protein>
    <submittedName>
        <fullName evidence="1">Uncharacterized protein</fullName>
    </submittedName>
</protein>
<dbReference type="EMBL" id="KI517537">
    <property type="protein sequence ID" value="ESQ38735.1"/>
    <property type="molecule type" value="Genomic_DNA"/>
</dbReference>
<keyword evidence="2" id="KW-1185">Reference proteome</keyword>
<sequence length="74" mass="8791">MTDEKIQTLFHPIWCNNNNHHQNMISSTPTESEMKIPIKPPITSCSHFPRKIEYDAYLDWERRLAHVSSYFINS</sequence>
<dbReference type="Gramene" id="ESQ38735">
    <property type="protein sequence ID" value="ESQ38735"/>
    <property type="gene ID" value="EUTSA_v10029107mg"/>
</dbReference>
<evidence type="ECO:0000313" key="1">
    <source>
        <dbReference type="EMBL" id="ESQ38735.1"/>
    </source>
</evidence>
<dbReference type="KEGG" id="eus:EUTSA_v10029107mg"/>
<reference evidence="1 2" key="1">
    <citation type="journal article" date="2013" name="Front. Plant Sci.">
        <title>The Reference Genome of the Halophytic Plant Eutrema salsugineum.</title>
        <authorList>
            <person name="Yang R."/>
            <person name="Jarvis D.E."/>
            <person name="Chen H."/>
            <person name="Beilstein M.A."/>
            <person name="Grimwood J."/>
            <person name="Jenkins J."/>
            <person name="Shu S."/>
            <person name="Prochnik S."/>
            <person name="Xin M."/>
            <person name="Ma C."/>
            <person name="Schmutz J."/>
            <person name="Wing R.A."/>
            <person name="Mitchell-Olds T."/>
            <person name="Schumaker K.S."/>
            <person name="Wang X."/>
        </authorList>
    </citation>
    <scope>NUCLEOTIDE SEQUENCE [LARGE SCALE GENOMIC DNA]</scope>
</reference>
<name>V4KLF2_EUTSA</name>
<evidence type="ECO:0000313" key="2">
    <source>
        <dbReference type="Proteomes" id="UP000030689"/>
    </source>
</evidence>
<gene>
    <name evidence="1" type="ORF">EUTSA_v10029107mg</name>
</gene>
<organism evidence="1 2">
    <name type="scientific">Eutrema salsugineum</name>
    <name type="common">Saltwater cress</name>
    <name type="synonym">Sisymbrium salsugineum</name>
    <dbReference type="NCBI Taxonomy" id="72664"/>
    <lineage>
        <taxon>Eukaryota</taxon>
        <taxon>Viridiplantae</taxon>
        <taxon>Streptophyta</taxon>
        <taxon>Embryophyta</taxon>
        <taxon>Tracheophyta</taxon>
        <taxon>Spermatophyta</taxon>
        <taxon>Magnoliopsida</taxon>
        <taxon>eudicotyledons</taxon>
        <taxon>Gunneridae</taxon>
        <taxon>Pentapetalae</taxon>
        <taxon>rosids</taxon>
        <taxon>malvids</taxon>
        <taxon>Brassicales</taxon>
        <taxon>Brassicaceae</taxon>
        <taxon>Eutremeae</taxon>
        <taxon>Eutrema</taxon>
    </lineage>
</organism>
<dbReference type="Proteomes" id="UP000030689">
    <property type="component" value="Unassembled WGS sequence"/>
</dbReference>
<accession>V4KLF2</accession>
<dbReference type="AlphaFoldDB" id="V4KLF2"/>
<proteinExistence type="predicted"/>